<proteinExistence type="predicted"/>
<sequence>MIALSPHAPSVLRVNLAAVQESCGVPENERSDWDVCDDDVVVDAEVLGTEELGGGGDGDGSDGSGAQADDGRAYVEGEGGFVEE</sequence>
<evidence type="ECO:0000256" key="1">
    <source>
        <dbReference type="SAM" id="MobiDB-lite"/>
    </source>
</evidence>
<evidence type="ECO:0000313" key="3">
    <source>
        <dbReference type="Proteomes" id="UP000823749"/>
    </source>
</evidence>
<keyword evidence="3" id="KW-1185">Reference proteome</keyword>
<dbReference type="EMBL" id="JACTNZ010000001">
    <property type="protein sequence ID" value="KAG5567073.1"/>
    <property type="molecule type" value="Genomic_DNA"/>
</dbReference>
<gene>
    <name evidence="2" type="ORF">RHGRI_002592</name>
</gene>
<protein>
    <submittedName>
        <fullName evidence="2">Uncharacterized protein</fullName>
    </submittedName>
</protein>
<evidence type="ECO:0000313" key="2">
    <source>
        <dbReference type="EMBL" id="KAG5567073.1"/>
    </source>
</evidence>
<name>A0AAV6LPJ5_9ERIC</name>
<dbReference type="AlphaFoldDB" id="A0AAV6LPJ5"/>
<feature type="compositionally biased region" description="Gly residues" evidence="1">
    <location>
        <begin position="51"/>
        <end position="63"/>
    </location>
</feature>
<accession>A0AAV6LPJ5</accession>
<dbReference type="Proteomes" id="UP000823749">
    <property type="component" value="Chromosome 1"/>
</dbReference>
<reference evidence="2" key="1">
    <citation type="submission" date="2020-08" db="EMBL/GenBank/DDBJ databases">
        <title>Plant Genome Project.</title>
        <authorList>
            <person name="Zhang R.-G."/>
        </authorList>
    </citation>
    <scope>NUCLEOTIDE SEQUENCE</scope>
    <source>
        <strain evidence="2">WSP0</strain>
        <tissue evidence="2">Leaf</tissue>
    </source>
</reference>
<feature type="region of interest" description="Disordered" evidence="1">
    <location>
        <begin position="48"/>
        <end position="84"/>
    </location>
</feature>
<organism evidence="2 3">
    <name type="scientific">Rhododendron griersonianum</name>
    <dbReference type="NCBI Taxonomy" id="479676"/>
    <lineage>
        <taxon>Eukaryota</taxon>
        <taxon>Viridiplantae</taxon>
        <taxon>Streptophyta</taxon>
        <taxon>Embryophyta</taxon>
        <taxon>Tracheophyta</taxon>
        <taxon>Spermatophyta</taxon>
        <taxon>Magnoliopsida</taxon>
        <taxon>eudicotyledons</taxon>
        <taxon>Gunneridae</taxon>
        <taxon>Pentapetalae</taxon>
        <taxon>asterids</taxon>
        <taxon>Ericales</taxon>
        <taxon>Ericaceae</taxon>
        <taxon>Ericoideae</taxon>
        <taxon>Rhodoreae</taxon>
        <taxon>Rhododendron</taxon>
    </lineage>
</organism>
<comment type="caution">
    <text evidence="2">The sequence shown here is derived from an EMBL/GenBank/DDBJ whole genome shotgun (WGS) entry which is preliminary data.</text>
</comment>